<organism evidence="3 4">
    <name type="scientific">Popillia japonica</name>
    <name type="common">Japanese beetle</name>
    <dbReference type="NCBI Taxonomy" id="7064"/>
    <lineage>
        <taxon>Eukaryota</taxon>
        <taxon>Metazoa</taxon>
        <taxon>Ecdysozoa</taxon>
        <taxon>Arthropoda</taxon>
        <taxon>Hexapoda</taxon>
        <taxon>Insecta</taxon>
        <taxon>Pterygota</taxon>
        <taxon>Neoptera</taxon>
        <taxon>Endopterygota</taxon>
        <taxon>Coleoptera</taxon>
        <taxon>Polyphaga</taxon>
        <taxon>Scarabaeiformia</taxon>
        <taxon>Scarabaeidae</taxon>
        <taxon>Rutelinae</taxon>
        <taxon>Popillia</taxon>
    </lineage>
</organism>
<reference evidence="3 4" key="1">
    <citation type="journal article" date="2024" name="BMC Genomics">
        <title>De novo assembly and annotation of Popillia japonica's genome with initial clues to its potential as an invasive pest.</title>
        <authorList>
            <person name="Cucini C."/>
            <person name="Boschi S."/>
            <person name="Funari R."/>
            <person name="Cardaioli E."/>
            <person name="Iannotti N."/>
            <person name="Marturano G."/>
            <person name="Paoli F."/>
            <person name="Bruttini M."/>
            <person name="Carapelli A."/>
            <person name="Frati F."/>
            <person name="Nardi F."/>
        </authorList>
    </citation>
    <scope>NUCLEOTIDE SEQUENCE [LARGE SCALE GENOMIC DNA]</scope>
    <source>
        <strain evidence="3">DMR45628</strain>
    </source>
</reference>
<evidence type="ECO:0000313" key="3">
    <source>
        <dbReference type="EMBL" id="KAK9679410.1"/>
    </source>
</evidence>
<dbReference type="SUPFAM" id="SSF46689">
    <property type="entry name" value="Homeodomain-like"/>
    <property type="match status" value="1"/>
</dbReference>
<comment type="caution">
    <text evidence="3">The sequence shown here is derived from an EMBL/GenBank/DDBJ whole genome shotgun (WGS) entry which is preliminary data.</text>
</comment>
<dbReference type="GO" id="GO:0005634">
    <property type="term" value="C:nucleus"/>
    <property type="evidence" value="ECO:0007669"/>
    <property type="project" value="UniProtKB-SubCell"/>
</dbReference>
<evidence type="ECO:0000259" key="2">
    <source>
        <dbReference type="Pfam" id="PF05225"/>
    </source>
</evidence>
<accession>A0AAW1HSJ2</accession>
<sequence length="108" mass="12158">MLPKLSCLDIQTLNCFFFQSKGVKMPRKRAGVLPGVRRYGAKSNYTAEALIEALEKIRSGTVGQREAAKIYSIPRSTLKNKLEEKHIQSVGRPIAVNRDEEPLWLTIS</sequence>
<dbReference type="AlphaFoldDB" id="A0AAW1HSJ2"/>
<name>A0AAW1HSJ2_POPJA</name>
<dbReference type="Proteomes" id="UP001458880">
    <property type="component" value="Unassembled WGS sequence"/>
</dbReference>
<dbReference type="EMBL" id="JASPKY010001023">
    <property type="protein sequence ID" value="KAK9679410.1"/>
    <property type="molecule type" value="Genomic_DNA"/>
</dbReference>
<dbReference type="GO" id="GO:0003677">
    <property type="term" value="F:DNA binding"/>
    <property type="evidence" value="ECO:0007669"/>
    <property type="project" value="UniProtKB-KW"/>
</dbReference>
<evidence type="ECO:0000313" key="4">
    <source>
        <dbReference type="Proteomes" id="UP001458880"/>
    </source>
</evidence>
<evidence type="ECO:0000256" key="1">
    <source>
        <dbReference type="ARBA" id="ARBA00004123"/>
    </source>
</evidence>
<protein>
    <submittedName>
        <fullName evidence="3">CENP-B N-terminal DNA-binding domain</fullName>
    </submittedName>
</protein>
<feature type="domain" description="HTH psq-type" evidence="2">
    <location>
        <begin position="47"/>
        <end position="83"/>
    </location>
</feature>
<keyword evidence="3" id="KW-0238">DNA-binding</keyword>
<gene>
    <name evidence="3" type="ORF">QE152_g40051</name>
</gene>
<comment type="subcellular location">
    <subcellularLocation>
        <location evidence="1">Nucleus</location>
    </subcellularLocation>
</comment>
<keyword evidence="4" id="KW-1185">Reference proteome</keyword>
<proteinExistence type="predicted"/>
<dbReference type="InterPro" id="IPR009057">
    <property type="entry name" value="Homeodomain-like_sf"/>
</dbReference>
<dbReference type="Gene3D" id="1.10.10.60">
    <property type="entry name" value="Homeodomain-like"/>
    <property type="match status" value="1"/>
</dbReference>
<dbReference type="InterPro" id="IPR007889">
    <property type="entry name" value="HTH_Psq"/>
</dbReference>
<dbReference type="Pfam" id="PF05225">
    <property type="entry name" value="HTH_psq"/>
    <property type="match status" value="1"/>
</dbReference>